<reference evidence="5 6" key="1">
    <citation type="submission" date="2020-08" db="EMBL/GenBank/DDBJ databases">
        <title>Genome sequence of Erysipelothrix inopinata DSM 15511T.</title>
        <authorList>
            <person name="Hyun D.-W."/>
            <person name="Bae J.-W."/>
        </authorList>
    </citation>
    <scope>NUCLEOTIDE SEQUENCE [LARGE SCALE GENOMIC DNA]</scope>
    <source>
        <strain evidence="5 6">DSM 15511</strain>
    </source>
</reference>
<dbReference type="GO" id="GO:0003677">
    <property type="term" value="F:DNA binding"/>
    <property type="evidence" value="ECO:0007669"/>
    <property type="project" value="UniProtKB-KW"/>
</dbReference>
<gene>
    <name evidence="5" type="ORF">H9L01_04125</name>
</gene>
<keyword evidence="6" id="KW-1185">Reference proteome</keyword>
<dbReference type="AlphaFoldDB" id="A0A7G9S125"/>
<dbReference type="GO" id="GO:0003700">
    <property type="term" value="F:DNA-binding transcription factor activity"/>
    <property type="evidence" value="ECO:0007669"/>
    <property type="project" value="InterPro"/>
</dbReference>
<evidence type="ECO:0000256" key="3">
    <source>
        <dbReference type="ARBA" id="ARBA00023163"/>
    </source>
</evidence>
<protein>
    <submittedName>
        <fullName evidence="5">MarR family transcriptional regulator</fullName>
    </submittedName>
</protein>
<organism evidence="5 6">
    <name type="scientific">Erysipelothrix inopinata</name>
    <dbReference type="NCBI Taxonomy" id="225084"/>
    <lineage>
        <taxon>Bacteria</taxon>
        <taxon>Bacillati</taxon>
        <taxon>Bacillota</taxon>
        <taxon>Erysipelotrichia</taxon>
        <taxon>Erysipelotrichales</taxon>
        <taxon>Erysipelotrichaceae</taxon>
        <taxon>Erysipelothrix</taxon>
    </lineage>
</organism>
<sequence>MEQKLKTLIILFKAQETVERSVKKSLECSNLTVNEFAAMEALYTKHCLTTQELIDAVLIPNSSMTYVLDTLKAKDYIQRIRKPEDKRIQSISLTESGNKVFEDVYQHHYEYMKEIFEILDPEEEVQLQELLKKLGKFAEEKNYDKR</sequence>
<accession>A0A7G9S125</accession>
<dbReference type="Pfam" id="PF01047">
    <property type="entry name" value="MarR"/>
    <property type="match status" value="1"/>
</dbReference>
<dbReference type="KEGG" id="eio:H9L01_04125"/>
<feature type="domain" description="HTH marR-type" evidence="4">
    <location>
        <begin position="1"/>
        <end position="136"/>
    </location>
</feature>
<dbReference type="InterPro" id="IPR036388">
    <property type="entry name" value="WH-like_DNA-bd_sf"/>
</dbReference>
<dbReference type="PANTHER" id="PTHR42756:SF1">
    <property type="entry name" value="TRANSCRIPTIONAL REPRESSOR OF EMRAB OPERON"/>
    <property type="match status" value="1"/>
</dbReference>
<evidence type="ECO:0000313" key="6">
    <source>
        <dbReference type="Proteomes" id="UP000515928"/>
    </source>
</evidence>
<keyword evidence="2" id="KW-0238">DNA-binding</keyword>
<dbReference type="Gene3D" id="1.10.10.10">
    <property type="entry name" value="Winged helix-like DNA-binding domain superfamily/Winged helix DNA-binding domain"/>
    <property type="match status" value="1"/>
</dbReference>
<keyword evidence="1" id="KW-0805">Transcription regulation</keyword>
<dbReference type="EMBL" id="CP060715">
    <property type="protein sequence ID" value="QNN61550.1"/>
    <property type="molecule type" value="Genomic_DNA"/>
</dbReference>
<dbReference type="SUPFAM" id="SSF46785">
    <property type="entry name" value="Winged helix' DNA-binding domain"/>
    <property type="match status" value="1"/>
</dbReference>
<evidence type="ECO:0000259" key="4">
    <source>
        <dbReference type="PROSITE" id="PS50995"/>
    </source>
</evidence>
<dbReference type="SMART" id="SM00347">
    <property type="entry name" value="HTH_MARR"/>
    <property type="match status" value="1"/>
</dbReference>
<dbReference type="InterPro" id="IPR000835">
    <property type="entry name" value="HTH_MarR-typ"/>
</dbReference>
<dbReference type="RefSeq" id="WP_187534749.1">
    <property type="nucleotide sequence ID" value="NZ_CBCSHU010000003.1"/>
</dbReference>
<keyword evidence="3" id="KW-0804">Transcription</keyword>
<dbReference type="PROSITE" id="PS50995">
    <property type="entry name" value="HTH_MARR_2"/>
    <property type="match status" value="1"/>
</dbReference>
<evidence type="ECO:0000256" key="1">
    <source>
        <dbReference type="ARBA" id="ARBA00023015"/>
    </source>
</evidence>
<dbReference type="PANTHER" id="PTHR42756">
    <property type="entry name" value="TRANSCRIPTIONAL REGULATOR, MARR"/>
    <property type="match status" value="1"/>
</dbReference>
<proteinExistence type="predicted"/>
<dbReference type="InterPro" id="IPR036390">
    <property type="entry name" value="WH_DNA-bd_sf"/>
</dbReference>
<evidence type="ECO:0000256" key="2">
    <source>
        <dbReference type="ARBA" id="ARBA00023125"/>
    </source>
</evidence>
<evidence type="ECO:0000313" key="5">
    <source>
        <dbReference type="EMBL" id="QNN61550.1"/>
    </source>
</evidence>
<name>A0A7G9S125_9FIRM</name>
<dbReference type="PRINTS" id="PR00598">
    <property type="entry name" value="HTHMARR"/>
</dbReference>
<dbReference type="Proteomes" id="UP000515928">
    <property type="component" value="Chromosome"/>
</dbReference>